<evidence type="ECO:0000256" key="1">
    <source>
        <dbReference type="SAM" id="MobiDB-lite"/>
    </source>
</evidence>
<keyword evidence="3" id="KW-1185">Reference proteome</keyword>
<feature type="region of interest" description="Disordered" evidence="1">
    <location>
        <begin position="41"/>
        <end position="274"/>
    </location>
</feature>
<feature type="compositionally biased region" description="Basic and acidic residues" evidence="1">
    <location>
        <begin position="67"/>
        <end position="101"/>
    </location>
</feature>
<dbReference type="EMBL" id="MU007017">
    <property type="protein sequence ID" value="KAF2434188.1"/>
    <property type="molecule type" value="Genomic_DNA"/>
</dbReference>
<comment type="caution">
    <text evidence="2">The sequence shown here is derived from an EMBL/GenBank/DDBJ whole genome shotgun (WGS) entry which is preliminary data.</text>
</comment>
<feature type="compositionally biased region" description="Acidic residues" evidence="1">
    <location>
        <begin position="114"/>
        <end position="125"/>
    </location>
</feature>
<dbReference type="Proteomes" id="UP000800235">
    <property type="component" value="Unassembled WGS sequence"/>
</dbReference>
<evidence type="ECO:0000313" key="2">
    <source>
        <dbReference type="EMBL" id="KAF2434188.1"/>
    </source>
</evidence>
<dbReference type="AlphaFoldDB" id="A0A9P4NZH1"/>
<feature type="compositionally biased region" description="Basic and acidic residues" evidence="1">
    <location>
        <begin position="223"/>
        <end position="270"/>
    </location>
</feature>
<sequence length="341" mass="39268">MAADLGFSTLAYGVDKFHDTTYDFVADTPRKIRHAPQEIRKVPGRVKNVPGIVRNKLPGRSRHRHRGDYGSEHRDQRQDQDEDRAQYQNQPKEDEPERTEENQVMSRRTRGYDGDGEDDGYESDDAGPRDDVAKSRYENEPGPAEQPYQKSQKGGRSGYGVDDEVYESSRDPRVLTAKDGYQRDARSDAYEERRYGSRSELDRGQGYSRGYQPVVPYNRRRRSSADMRDDREVYYERRHEEKRSRSRPRKELEEKKHKAHGFLREGHDDGAGNDATKKWAATIAGAAAGGLAGRQAKKEHWVPAAMGALIGGFVAREGEKEFYRRKERQDLEKHKMRSSSR</sequence>
<protein>
    <recommendedName>
        <fullName evidence="4">Glycine zipper 2TM domain-containing protein</fullName>
    </recommendedName>
</protein>
<evidence type="ECO:0000313" key="3">
    <source>
        <dbReference type="Proteomes" id="UP000800235"/>
    </source>
</evidence>
<reference evidence="2" key="1">
    <citation type="journal article" date="2020" name="Stud. Mycol.">
        <title>101 Dothideomycetes genomes: a test case for predicting lifestyles and emergence of pathogens.</title>
        <authorList>
            <person name="Haridas S."/>
            <person name="Albert R."/>
            <person name="Binder M."/>
            <person name="Bloem J."/>
            <person name="Labutti K."/>
            <person name="Salamov A."/>
            <person name="Andreopoulos B."/>
            <person name="Baker S."/>
            <person name="Barry K."/>
            <person name="Bills G."/>
            <person name="Bluhm B."/>
            <person name="Cannon C."/>
            <person name="Castanera R."/>
            <person name="Culley D."/>
            <person name="Daum C."/>
            <person name="Ezra D."/>
            <person name="Gonzalez J."/>
            <person name="Henrissat B."/>
            <person name="Kuo A."/>
            <person name="Liang C."/>
            <person name="Lipzen A."/>
            <person name="Lutzoni F."/>
            <person name="Magnuson J."/>
            <person name="Mondo S."/>
            <person name="Nolan M."/>
            <person name="Ohm R."/>
            <person name="Pangilinan J."/>
            <person name="Park H.-J."/>
            <person name="Ramirez L."/>
            <person name="Alfaro M."/>
            <person name="Sun H."/>
            <person name="Tritt A."/>
            <person name="Yoshinaga Y."/>
            <person name="Zwiers L.-H."/>
            <person name="Turgeon B."/>
            <person name="Goodwin S."/>
            <person name="Spatafora J."/>
            <person name="Crous P."/>
            <person name="Grigoriev I."/>
        </authorList>
    </citation>
    <scope>NUCLEOTIDE SEQUENCE</scope>
    <source>
        <strain evidence="2">CBS 130266</strain>
    </source>
</reference>
<proteinExistence type="predicted"/>
<feature type="compositionally biased region" description="Basic residues" evidence="1">
    <location>
        <begin position="57"/>
        <end position="66"/>
    </location>
</feature>
<gene>
    <name evidence="2" type="ORF">EJ08DRAFT_693735</name>
</gene>
<accession>A0A9P4NZH1</accession>
<feature type="compositionally biased region" description="Basic and acidic residues" evidence="1">
    <location>
        <begin position="126"/>
        <end position="139"/>
    </location>
</feature>
<name>A0A9P4NZH1_9PEZI</name>
<evidence type="ECO:0008006" key="4">
    <source>
        <dbReference type="Google" id="ProtNLM"/>
    </source>
</evidence>
<feature type="compositionally biased region" description="Basic and acidic residues" evidence="1">
    <location>
        <begin position="180"/>
        <end position="203"/>
    </location>
</feature>
<organism evidence="2 3">
    <name type="scientific">Tothia fuscella</name>
    <dbReference type="NCBI Taxonomy" id="1048955"/>
    <lineage>
        <taxon>Eukaryota</taxon>
        <taxon>Fungi</taxon>
        <taxon>Dikarya</taxon>
        <taxon>Ascomycota</taxon>
        <taxon>Pezizomycotina</taxon>
        <taxon>Dothideomycetes</taxon>
        <taxon>Pleosporomycetidae</taxon>
        <taxon>Venturiales</taxon>
        <taxon>Cylindrosympodiaceae</taxon>
        <taxon>Tothia</taxon>
    </lineage>
</organism>